<dbReference type="Pfam" id="PF08274">
    <property type="entry name" value="Zn_Ribbon_YjdM"/>
    <property type="match status" value="1"/>
</dbReference>
<dbReference type="InterPro" id="IPR013988">
    <property type="entry name" value="YjdM_C"/>
</dbReference>
<gene>
    <name evidence="4" type="ORF">J2793_005622</name>
</gene>
<proteinExistence type="inferred from homology"/>
<dbReference type="SUPFAM" id="SSF57783">
    <property type="entry name" value="Zinc beta-ribbon"/>
    <property type="match status" value="1"/>
</dbReference>
<dbReference type="NCBIfam" id="TIGR00686">
    <property type="entry name" value="phnA"/>
    <property type="match status" value="1"/>
</dbReference>
<reference evidence="4" key="1">
    <citation type="submission" date="2023-07" db="EMBL/GenBank/DDBJ databases">
        <title>Sorghum-associated microbial communities from plants grown in Nebraska, USA.</title>
        <authorList>
            <person name="Schachtman D."/>
        </authorList>
    </citation>
    <scope>NUCLEOTIDE SEQUENCE</scope>
    <source>
        <strain evidence="4">DS1061</strain>
    </source>
</reference>
<name>A0AB73IJV2_9BURK</name>
<protein>
    <submittedName>
        <fullName evidence="4">Protein PhnA</fullName>
    </submittedName>
</protein>
<sequence length="113" mass="12106">MSTIPACPQCTMDNTYPDGENYVCPDCAHEWPIAAVTSADQSDERVVKDANGNVLADGDAVVLIKDLKVKGSSITLKMGTKVKSIRLAGGDHEVDCKMDAGNFMLKAAYLKKV</sequence>
<organism evidence="4 5">
    <name type="scientific">Paraburkholderia caledonica</name>
    <dbReference type="NCBI Taxonomy" id="134536"/>
    <lineage>
        <taxon>Bacteria</taxon>
        <taxon>Pseudomonadati</taxon>
        <taxon>Pseudomonadota</taxon>
        <taxon>Betaproteobacteria</taxon>
        <taxon>Burkholderiales</taxon>
        <taxon>Burkholderiaceae</taxon>
        <taxon>Paraburkholderia</taxon>
    </lineage>
</organism>
<dbReference type="PANTHER" id="PTHR30305">
    <property type="entry name" value="PROTEIN YJDM-RELATED"/>
    <property type="match status" value="1"/>
</dbReference>
<dbReference type="SUPFAM" id="SSF82057">
    <property type="entry name" value="Prokaryotic SH3-related domain"/>
    <property type="match status" value="1"/>
</dbReference>
<evidence type="ECO:0000259" key="3">
    <source>
        <dbReference type="Pfam" id="PF08274"/>
    </source>
</evidence>
<evidence type="ECO:0000256" key="1">
    <source>
        <dbReference type="ARBA" id="ARBA00009248"/>
    </source>
</evidence>
<dbReference type="InterPro" id="IPR004624">
    <property type="entry name" value="YjdM"/>
</dbReference>
<dbReference type="EMBL" id="JAURTK010000008">
    <property type="protein sequence ID" value="MDP9650154.1"/>
    <property type="molecule type" value="Genomic_DNA"/>
</dbReference>
<dbReference type="PANTHER" id="PTHR30305:SF3">
    <property type="entry name" value="PROTEIN YJDM"/>
    <property type="match status" value="1"/>
</dbReference>
<dbReference type="Proteomes" id="UP001229486">
    <property type="component" value="Unassembled WGS sequence"/>
</dbReference>
<dbReference type="InterPro" id="IPR013987">
    <property type="entry name" value="YjdM_N"/>
</dbReference>
<feature type="domain" description="Protein YjdM N-terminal" evidence="3">
    <location>
        <begin position="3"/>
        <end position="32"/>
    </location>
</feature>
<dbReference type="Gene3D" id="2.30.30.40">
    <property type="entry name" value="SH3 Domains"/>
    <property type="match status" value="1"/>
</dbReference>
<dbReference type="Pfam" id="PF03831">
    <property type="entry name" value="YjdM"/>
    <property type="match status" value="1"/>
</dbReference>
<dbReference type="RefSeq" id="WP_392395238.1">
    <property type="nucleotide sequence ID" value="NZ_JAURTK010000008.1"/>
</dbReference>
<evidence type="ECO:0000313" key="4">
    <source>
        <dbReference type="EMBL" id="MDP9650154.1"/>
    </source>
</evidence>
<accession>A0AB73IJV2</accession>
<evidence type="ECO:0000259" key="2">
    <source>
        <dbReference type="Pfam" id="PF03831"/>
    </source>
</evidence>
<comment type="caution">
    <text evidence="4">The sequence shown here is derived from an EMBL/GenBank/DDBJ whole genome shotgun (WGS) entry which is preliminary data.</text>
</comment>
<comment type="similarity">
    <text evidence="1">Belongs to the YjdM family.</text>
</comment>
<dbReference type="Gene3D" id="2.20.25.10">
    <property type="match status" value="1"/>
</dbReference>
<dbReference type="AlphaFoldDB" id="A0AB73IJV2"/>
<evidence type="ECO:0000313" key="5">
    <source>
        <dbReference type="Proteomes" id="UP001229486"/>
    </source>
</evidence>
<feature type="domain" description="Protein YjdM C-terminal" evidence="2">
    <location>
        <begin position="47"/>
        <end position="113"/>
    </location>
</feature>